<sequence length="989" mass="110693">AQQIENREQTIGDLVTALGPHLTNKDTKIRIDACTLLSNVIHKLPKDCLNQGELESLVQFLCSRLEDHYTLQPVALSLLLQLSSADNLTGENACSIITSVFKEVHIQTCMQHDRLKIFQILGTLLDIHTKDVITMGRDFLYQYIQVIDGEQDPRNLLTIFQLTKNLIESSFPLFDLVEELFDVSSCYFPIDFNPAAAGKKSTITNLDLVSSLRGVLASTKQFAQYCIPLMLEKLESDVESAKIDSLETLTACLGCYGKQELEKYLSSLWSDVKREINQSSSEQIEKCCLTFLTSLLSNLSSWPVDQKSEKATDLKSFLDDVLEDCVPRLQAQSDDRSKWMAGHVVLACAKSSKKACSQIVTTVLPILLQNAQSKSASTTLAGQSVQQSALDNLVKLTAVCGQFNFENHPVLKKKEEFFTILNELALKSEIEEQLKCIAVAGFASLLKLEILSNVELTEIASLLLKMIKLKPESHLRGEVLSVAGYLSSQHPDVAKSHLIPCVMRRMEEGDDSCFDVLASVCTHFDVLKLVLGFIMERIVNTQVDETSEPLLHACLESLQKMTSSSWVGNTEIEYMALNLVLPLLKRCIEVTLELSVPEQCCANCHIFEDVSKSAAIVIRNVCQKLKPGKSTDLVIQLIASLYNNSKLSSLDIKSDVHFTPFHPKASPLQTRTLCFLPATICALHPNIEIPELAELETKLLNTCLHCTDQPSYVFAAKALSGLVNKYKKPSIPILEKLKSHFDTDPNWSLKSEEEKMMILTLLIWICKALVLSNHPDSLIFIKNLLYWMGDDSVGEVAAAGFDIILRESNEVLSPSSHSTIRLMHKQRFFLLIIPEIVSSFKTSENKTQQTNILTALSHLIGHLPKQVLMQHFTELLPLLTQALHTDNTQLLKSVLSTLFCFIQDTTEAMTAHLENLMKHFLRLSKFKQDIDVRVKAVQCIGVVTLLPPIVILPFKNDIVRHLVSVLDDRKRDVRTEASKARSEWFLVGT</sequence>
<keyword evidence="5" id="KW-0234">DNA repair</keyword>
<comment type="similarity">
    <text evidence="2 5">Belongs to the MET18/MMS19 family.</text>
</comment>
<keyword evidence="5" id="KW-0963">Cytoplasm</keyword>
<dbReference type="AlphaFoldDB" id="F7AUL7"/>
<evidence type="ECO:0000256" key="3">
    <source>
        <dbReference type="ARBA" id="ARBA00022737"/>
    </source>
</evidence>
<protein>
    <recommendedName>
        <fullName evidence="5">MMS19 nucleotide excision repair protein</fullName>
    </recommendedName>
</protein>
<dbReference type="Pfam" id="PF12460">
    <property type="entry name" value="MMS19_C"/>
    <property type="match status" value="1"/>
</dbReference>
<dbReference type="InterPro" id="IPR039920">
    <property type="entry name" value="MMS19"/>
</dbReference>
<dbReference type="PANTHER" id="PTHR12891:SF0">
    <property type="entry name" value="MMS19 NUCLEOTIDE EXCISION REPAIR PROTEIN HOMOLOG"/>
    <property type="match status" value="1"/>
</dbReference>
<dbReference type="GO" id="GO:0016226">
    <property type="term" value="P:iron-sulfur cluster assembly"/>
    <property type="evidence" value="ECO:0007669"/>
    <property type="project" value="UniProtKB-UniRule"/>
</dbReference>
<dbReference type="Pfam" id="PF14500">
    <property type="entry name" value="MMS19_N"/>
    <property type="match status" value="1"/>
</dbReference>
<dbReference type="STRING" id="7719.ENSCINP00000009073"/>
<dbReference type="InterPro" id="IPR011989">
    <property type="entry name" value="ARM-like"/>
</dbReference>
<keyword evidence="3" id="KW-0677">Repeat</keyword>
<keyword evidence="9" id="KW-1185">Reference proteome</keyword>
<dbReference type="SUPFAM" id="SSF48371">
    <property type="entry name" value="ARM repeat"/>
    <property type="match status" value="1"/>
</dbReference>
<reference evidence="8" key="4">
    <citation type="submission" date="2025-09" db="UniProtKB">
        <authorList>
            <consortium name="Ensembl"/>
        </authorList>
    </citation>
    <scope>IDENTIFICATION</scope>
</reference>
<feature type="domain" description="MMS19 N-terminal" evidence="7">
    <location>
        <begin position="15"/>
        <end position="277"/>
    </location>
</feature>
<accession>F7AUL7</accession>
<reference evidence="8" key="3">
    <citation type="submission" date="2025-08" db="UniProtKB">
        <authorList>
            <consortium name="Ensembl"/>
        </authorList>
    </citation>
    <scope>IDENTIFICATION</scope>
</reference>
<comment type="function">
    <text evidence="5">Key component of the cytosolic iron-sulfur protein assembly (CIA) complex, a multiprotein complex that mediates the incorporation of iron-sulfur cluster into apoproteins specifically involved in DNA metabolism and genomic integrity. In the CIA complex, MMS19 acts as an adapter between early-acting CIA components and a subset of cellular target iron-sulfur proteins.</text>
</comment>
<dbReference type="OMA" id="FSFMPEF"/>
<comment type="subcellular location">
    <subcellularLocation>
        <location evidence="5">Cytoplasm</location>
        <location evidence="5">Cytoskeleton</location>
        <location evidence="5">Spindle</location>
    </subcellularLocation>
    <subcellularLocation>
        <location evidence="1 5">Nucleus</location>
    </subcellularLocation>
</comment>
<evidence type="ECO:0000256" key="2">
    <source>
        <dbReference type="ARBA" id="ARBA00009340"/>
    </source>
</evidence>
<dbReference type="Ensembl" id="ENSCINT00000009073.3">
    <property type="protein sequence ID" value="ENSCINP00000009073.3"/>
    <property type="gene ID" value="ENSCING00000004390.3"/>
</dbReference>
<dbReference type="FunCoup" id="F7AUL7">
    <property type="interactions" value="654"/>
</dbReference>
<dbReference type="InterPro" id="IPR029240">
    <property type="entry name" value="MMS19_N"/>
</dbReference>
<reference evidence="9" key="1">
    <citation type="journal article" date="2002" name="Science">
        <title>The draft genome of Ciona intestinalis: insights into chordate and vertebrate origins.</title>
        <authorList>
            <person name="Dehal P."/>
            <person name="Satou Y."/>
            <person name="Campbell R.K."/>
            <person name="Chapman J."/>
            <person name="Degnan B."/>
            <person name="De Tomaso A."/>
            <person name="Davidson B."/>
            <person name="Di Gregorio A."/>
            <person name="Gelpke M."/>
            <person name="Goodstein D.M."/>
            <person name="Harafuji N."/>
            <person name="Hastings K.E."/>
            <person name="Ho I."/>
            <person name="Hotta K."/>
            <person name="Huang W."/>
            <person name="Kawashima T."/>
            <person name="Lemaire P."/>
            <person name="Martinez D."/>
            <person name="Meinertzhagen I.A."/>
            <person name="Necula S."/>
            <person name="Nonaka M."/>
            <person name="Putnam N."/>
            <person name="Rash S."/>
            <person name="Saiga H."/>
            <person name="Satake M."/>
            <person name="Terry A."/>
            <person name="Yamada L."/>
            <person name="Wang H.G."/>
            <person name="Awazu S."/>
            <person name="Azumi K."/>
            <person name="Boore J."/>
            <person name="Branno M."/>
            <person name="Chin-Bow S."/>
            <person name="DeSantis R."/>
            <person name="Doyle S."/>
            <person name="Francino P."/>
            <person name="Keys D.N."/>
            <person name="Haga S."/>
            <person name="Hayashi H."/>
            <person name="Hino K."/>
            <person name="Imai K.S."/>
            <person name="Inaba K."/>
            <person name="Kano S."/>
            <person name="Kobayashi K."/>
            <person name="Kobayashi M."/>
            <person name="Lee B.I."/>
            <person name="Makabe K.W."/>
            <person name="Manohar C."/>
            <person name="Matassi G."/>
            <person name="Medina M."/>
            <person name="Mochizuki Y."/>
            <person name="Mount S."/>
            <person name="Morishita T."/>
            <person name="Miura S."/>
            <person name="Nakayama A."/>
            <person name="Nishizaka S."/>
            <person name="Nomoto H."/>
            <person name="Ohta F."/>
            <person name="Oishi K."/>
            <person name="Rigoutsos I."/>
            <person name="Sano M."/>
            <person name="Sasaki A."/>
            <person name="Sasakura Y."/>
            <person name="Shoguchi E."/>
            <person name="Shin-i T."/>
            <person name="Spagnuolo A."/>
            <person name="Stainier D."/>
            <person name="Suzuki M.M."/>
            <person name="Tassy O."/>
            <person name="Takatori N."/>
            <person name="Tokuoka M."/>
            <person name="Yagi K."/>
            <person name="Yoshizaki F."/>
            <person name="Wada S."/>
            <person name="Zhang C."/>
            <person name="Hyatt P.D."/>
            <person name="Larimer F."/>
            <person name="Detter C."/>
            <person name="Doggett N."/>
            <person name="Glavina T."/>
            <person name="Hawkins T."/>
            <person name="Richardson P."/>
            <person name="Lucas S."/>
            <person name="Kohara Y."/>
            <person name="Levine M."/>
            <person name="Satoh N."/>
            <person name="Rokhsar D.S."/>
        </authorList>
    </citation>
    <scope>NUCLEOTIDE SEQUENCE [LARGE SCALE GENOMIC DNA]</scope>
</reference>
<dbReference type="GO" id="GO:0051604">
    <property type="term" value="P:protein maturation"/>
    <property type="evidence" value="ECO:0000318"/>
    <property type="project" value="GO_Central"/>
</dbReference>
<dbReference type="InterPro" id="IPR016024">
    <property type="entry name" value="ARM-type_fold"/>
</dbReference>
<evidence type="ECO:0000256" key="1">
    <source>
        <dbReference type="ARBA" id="ARBA00004123"/>
    </source>
</evidence>
<dbReference type="GO" id="GO:0097361">
    <property type="term" value="C:cytosolic [4Fe-4S] assembly targeting complex"/>
    <property type="evidence" value="ECO:0000318"/>
    <property type="project" value="GO_Central"/>
</dbReference>
<dbReference type="InParanoid" id="F7AUL7"/>
<dbReference type="Gene3D" id="1.25.10.10">
    <property type="entry name" value="Leucine-rich Repeat Variant"/>
    <property type="match status" value="2"/>
</dbReference>
<evidence type="ECO:0000259" key="7">
    <source>
        <dbReference type="Pfam" id="PF14500"/>
    </source>
</evidence>
<organism evidence="8 9">
    <name type="scientific">Ciona intestinalis</name>
    <name type="common">Transparent sea squirt</name>
    <name type="synonym">Ascidia intestinalis</name>
    <dbReference type="NCBI Taxonomy" id="7719"/>
    <lineage>
        <taxon>Eukaryota</taxon>
        <taxon>Metazoa</taxon>
        <taxon>Chordata</taxon>
        <taxon>Tunicata</taxon>
        <taxon>Ascidiacea</taxon>
        <taxon>Phlebobranchia</taxon>
        <taxon>Cionidae</taxon>
        <taxon>Ciona</taxon>
    </lineage>
</organism>
<keyword evidence="5" id="KW-0206">Cytoskeleton</keyword>
<dbReference type="InterPro" id="IPR024687">
    <property type="entry name" value="MMS19_C"/>
</dbReference>
<keyword evidence="5" id="KW-0227">DNA damage</keyword>
<dbReference type="Proteomes" id="UP000008144">
    <property type="component" value="Chromosome 3"/>
</dbReference>
<evidence type="ECO:0000256" key="5">
    <source>
        <dbReference type="RuleBase" id="RU367072"/>
    </source>
</evidence>
<dbReference type="EMBL" id="EAAA01001763">
    <property type="status" value="NOT_ANNOTATED_CDS"/>
    <property type="molecule type" value="Genomic_DNA"/>
</dbReference>
<reference evidence="8" key="2">
    <citation type="journal article" date="2008" name="Genome Biol.">
        <title>Improved genome assembly and evidence-based global gene model set for the chordate Ciona intestinalis: new insight into intron and operon populations.</title>
        <authorList>
            <person name="Satou Y."/>
            <person name="Mineta K."/>
            <person name="Ogasawara M."/>
            <person name="Sasakura Y."/>
            <person name="Shoguchi E."/>
            <person name="Ueno K."/>
            <person name="Yamada L."/>
            <person name="Matsumoto J."/>
            <person name="Wasserscheid J."/>
            <person name="Dewar K."/>
            <person name="Wiley G.B."/>
            <person name="Macmil S.L."/>
            <person name="Roe B.A."/>
            <person name="Zeller R.W."/>
            <person name="Hastings K.E."/>
            <person name="Lemaire P."/>
            <person name="Lindquist E."/>
            <person name="Endo T."/>
            <person name="Hotta K."/>
            <person name="Inaba K."/>
        </authorList>
    </citation>
    <scope>NUCLEOTIDE SEQUENCE [LARGE SCALE GENOMIC DNA]</scope>
    <source>
        <strain evidence="8">wild type</strain>
    </source>
</reference>
<dbReference type="HOGENOM" id="CLU_005943_0_0_1"/>
<proteinExistence type="inferred from homology"/>
<evidence type="ECO:0000313" key="8">
    <source>
        <dbReference type="Ensembl" id="ENSCINP00000009073.3"/>
    </source>
</evidence>
<dbReference type="GeneTree" id="ENSGT00390000015583"/>
<dbReference type="PANTHER" id="PTHR12891">
    <property type="entry name" value="DNA REPAIR/TRANSCRIPTION PROTEIN MET18/MMS19"/>
    <property type="match status" value="1"/>
</dbReference>
<name>F7AUL7_CIOIN</name>
<evidence type="ECO:0000256" key="4">
    <source>
        <dbReference type="ARBA" id="ARBA00023242"/>
    </source>
</evidence>
<dbReference type="GO" id="GO:0005634">
    <property type="term" value="C:nucleus"/>
    <property type="evidence" value="ECO:0007669"/>
    <property type="project" value="UniProtKB-SubCell"/>
</dbReference>
<dbReference type="GO" id="GO:0006281">
    <property type="term" value="P:DNA repair"/>
    <property type="evidence" value="ECO:0007669"/>
    <property type="project" value="UniProtKB-UniRule"/>
</dbReference>
<dbReference type="FunFam" id="1.25.10.10:FF:001815">
    <property type="entry name" value="Uncharacterized protein"/>
    <property type="match status" value="1"/>
</dbReference>
<keyword evidence="4 5" id="KW-0539">Nucleus</keyword>
<feature type="domain" description="MMS19 C-terminal" evidence="6">
    <location>
        <begin position="513"/>
        <end position="943"/>
    </location>
</feature>
<evidence type="ECO:0000259" key="6">
    <source>
        <dbReference type="Pfam" id="PF12460"/>
    </source>
</evidence>
<dbReference type="GO" id="GO:0071817">
    <property type="term" value="C:MMXD complex"/>
    <property type="evidence" value="ECO:0000318"/>
    <property type="project" value="GO_Central"/>
</dbReference>
<comment type="subunit">
    <text evidence="5">Component of the CIA complex.</text>
</comment>
<evidence type="ECO:0000313" key="9">
    <source>
        <dbReference type="Proteomes" id="UP000008144"/>
    </source>
</evidence>